<dbReference type="Proteomes" id="UP000224003">
    <property type="component" value="Unassembled WGS sequence"/>
</dbReference>
<dbReference type="EMBL" id="NUVX01000081">
    <property type="protein sequence ID" value="PFJ28975.1"/>
    <property type="molecule type" value="Genomic_DNA"/>
</dbReference>
<dbReference type="AlphaFoldDB" id="A0A9X6WGI0"/>
<evidence type="ECO:0000313" key="1">
    <source>
        <dbReference type="EMBL" id="PFJ28975.1"/>
    </source>
</evidence>
<accession>A0A9X6WGI0</accession>
<comment type="caution">
    <text evidence="1">The sequence shown here is derived from an EMBL/GenBank/DDBJ whole genome shotgun (WGS) entry which is preliminary data.</text>
</comment>
<gene>
    <name evidence="1" type="ORF">COJ15_32420</name>
</gene>
<dbReference type="RefSeq" id="WP_098517680.1">
    <property type="nucleotide sequence ID" value="NZ_NUVX01000081.1"/>
</dbReference>
<organism evidence="1 2">
    <name type="scientific">Bacillus thuringiensis</name>
    <dbReference type="NCBI Taxonomy" id="1428"/>
    <lineage>
        <taxon>Bacteria</taxon>
        <taxon>Bacillati</taxon>
        <taxon>Bacillota</taxon>
        <taxon>Bacilli</taxon>
        <taxon>Bacillales</taxon>
        <taxon>Bacillaceae</taxon>
        <taxon>Bacillus</taxon>
        <taxon>Bacillus cereus group</taxon>
    </lineage>
</organism>
<sequence>MSKYNITKAWLNRPTLKFIDGAWTAKGRFKLNTGTAGKFELKFYNGYQNEFFITFFPESYKNIRQQTFNKHEKEFQKQAAELVKVQIHECLEEIRAAEAELSNPSIKIITAYAQSGNIGVKFKIGENPERFLALVKKGDADWKFDMFFLKGTTDGVVTSTWLQELWELAQEHEDIKLPLLF</sequence>
<reference evidence="1 2" key="1">
    <citation type="submission" date="2017-09" db="EMBL/GenBank/DDBJ databases">
        <title>Large-scale bioinformatics analysis of Bacillus genomes uncovers conserved roles of natural products in bacterial physiology.</title>
        <authorList>
            <consortium name="Agbiome Team Llc"/>
            <person name="Bleich R.M."/>
            <person name="Grubbs K.J."/>
            <person name="Santa Maria K.C."/>
            <person name="Allen S.E."/>
            <person name="Farag S."/>
            <person name="Shank E.A."/>
            <person name="Bowers A."/>
        </authorList>
    </citation>
    <scope>NUCLEOTIDE SEQUENCE [LARGE SCALE GENOMIC DNA]</scope>
    <source>
        <strain evidence="1 2">AFS085496</strain>
    </source>
</reference>
<evidence type="ECO:0000313" key="2">
    <source>
        <dbReference type="Proteomes" id="UP000224003"/>
    </source>
</evidence>
<protein>
    <submittedName>
        <fullName evidence="1">Uncharacterized protein</fullName>
    </submittedName>
</protein>
<name>A0A9X6WGI0_BACTU</name>
<proteinExistence type="predicted"/>